<keyword evidence="3" id="KW-1185">Reference proteome</keyword>
<dbReference type="AlphaFoldDB" id="A0ABD1UPS1"/>
<name>A0ABD1UPS1_9LAMI</name>
<protein>
    <submittedName>
        <fullName evidence="2">Uncharacterized protein</fullName>
    </submittedName>
</protein>
<feature type="compositionally biased region" description="Basic residues" evidence="1">
    <location>
        <begin position="20"/>
        <end position="33"/>
    </location>
</feature>
<proteinExistence type="predicted"/>
<evidence type="ECO:0000313" key="3">
    <source>
        <dbReference type="Proteomes" id="UP001604336"/>
    </source>
</evidence>
<gene>
    <name evidence="2" type="ORF">Adt_12088</name>
</gene>
<accession>A0ABD1UPS1</accession>
<evidence type="ECO:0000313" key="2">
    <source>
        <dbReference type="EMBL" id="KAL2527034.1"/>
    </source>
</evidence>
<feature type="compositionally biased region" description="Basic and acidic residues" evidence="1">
    <location>
        <begin position="34"/>
        <end position="43"/>
    </location>
</feature>
<dbReference type="EMBL" id="JBFOLK010000003">
    <property type="protein sequence ID" value="KAL2527034.1"/>
    <property type="molecule type" value="Genomic_DNA"/>
</dbReference>
<reference evidence="3" key="1">
    <citation type="submission" date="2024-07" db="EMBL/GenBank/DDBJ databases">
        <title>Two chromosome-level genome assemblies of Korean endemic species Abeliophyllum distichum and Forsythia ovata (Oleaceae).</title>
        <authorList>
            <person name="Jang H."/>
        </authorList>
    </citation>
    <scope>NUCLEOTIDE SEQUENCE [LARGE SCALE GENOMIC DNA]</scope>
</reference>
<dbReference type="Proteomes" id="UP001604336">
    <property type="component" value="Unassembled WGS sequence"/>
</dbReference>
<feature type="region of interest" description="Disordered" evidence="1">
    <location>
        <begin position="1"/>
        <end position="57"/>
    </location>
</feature>
<sequence length="145" mass="17095">MPRTKVPGLFDLDPEIERSFHRRQREKREKKRQQKDTMEDNRVQDQLPADGINNQAPIARPVEVNERDILMGEYMMPPIVENRSSIIYSPYGHDNFQLKPDVINLFSNNLPFYGVTDENPHYHISRSMNTVEISNTTVLMKKRLR</sequence>
<comment type="caution">
    <text evidence="2">The sequence shown here is derived from an EMBL/GenBank/DDBJ whole genome shotgun (WGS) entry which is preliminary data.</text>
</comment>
<organism evidence="2 3">
    <name type="scientific">Abeliophyllum distichum</name>
    <dbReference type="NCBI Taxonomy" id="126358"/>
    <lineage>
        <taxon>Eukaryota</taxon>
        <taxon>Viridiplantae</taxon>
        <taxon>Streptophyta</taxon>
        <taxon>Embryophyta</taxon>
        <taxon>Tracheophyta</taxon>
        <taxon>Spermatophyta</taxon>
        <taxon>Magnoliopsida</taxon>
        <taxon>eudicotyledons</taxon>
        <taxon>Gunneridae</taxon>
        <taxon>Pentapetalae</taxon>
        <taxon>asterids</taxon>
        <taxon>lamiids</taxon>
        <taxon>Lamiales</taxon>
        <taxon>Oleaceae</taxon>
        <taxon>Forsythieae</taxon>
        <taxon>Abeliophyllum</taxon>
    </lineage>
</organism>
<evidence type="ECO:0000256" key="1">
    <source>
        <dbReference type="SAM" id="MobiDB-lite"/>
    </source>
</evidence>